<evidence type="ECO:0000259" key="7">
    <source>
        <dbReference type="Pfam" id="PF09402"/>
    </source>
</evidence>
<keyword evidence="9" id="KW-1185">Reference proteome</keyword>
<organism evidence="8 9">
    <name type="scientific">Cyclospora cayetanensis</name>
    <dbReference type="NCBI Taxonomy" id="88456"/>
    <lineage>
        <taxon>Eukaryota</taxon>
        <taxon>Sar</taxon>
        <taxon>Alveolata</taxon>
        <taxon>Apicomplexa</taxon>
        <taxon>Conoidasida</taxon>
        <taxon>Coccidia</taxon>
        <taxon>Eucoccidiorida</taxon>
        <taxon>Eimeriorina</taxon>
        <taxon>Eimeriidae</taxon>
        <taxon>Cyclospora</taxon>
    </lineage>
</organism>
<name>A0A1D3D2R0_9EIME</name>
<keyword evidence="4 6" id="KW-0472">Membrane</keyword>
<dbReference type="GO" id="GO:0071763">
    <property type="term" value="P:nuclear membrane organization"/>
    <property type="evidence" value="ECO:0007669"/>
    <property type="project" value="TreeGrafter"/>
</dbReference>
<dbReference type="Pfam" id="PF09402">
    <property type="entry name" value="MSC"/>
    <property type="match status" value="1"/>
</dbReference>
<dbReference type="InterPro" id="IPR044780">
    <property type="entry name" value="Heh2/Src1"/>
</dbReference>
<dbReference type="GO" id="GO:0003682">
    <property type="term" value="F:chromatin binding"/>
    <property type="evidence" value="ECO:0007669"/>
    <property type="project" value="InterPro"/>
</dbReference>
<dbReference type="GO" id="GO:0005783">
    <property type="term" value="C:endoplasmic reticulum"/>
    <property type="evidence" value="ECO:0007669"/>
    <property type="project" value="TreeGrafter"/>
</dbReference>
<evidence type="ECO:0000256" key="1">
    <source>
        <dbReference type="ARBA" id="ARBA00004126"/>
    </source>
</evidence>
<evidence type="ECO:0000313" key="8">
    <source>
        <dbReference type="EMBL" id="OEH77732.1"/>
    </source>
</evidence>
<dbReference type="PANTHER" id="PTHR47808:SF2">
    <property type="entry name" value="LEM DOMAIN-CONTAINING PROTEIN 2"/>
    <property type="match status" value="1"/>
</dbReference>
<dbReference type="EMBL" id="JROU02000997">
    <property type="protein sequence ID" value="OEH77732.1"/>
    <property type="molecule type" value="Genomic_DNA"/>
</dbReference>
<dbReference type="InterPro" id="IPR018996">
    <property type="entry name" value="Man1/Src1-like_C"/>
</dbReference>
<evidence type="ECO:0000313" key="9">
    <source>
        <dbReference type="Proteomes" id="UP000095192"/>
    </source>
</evidence>
<accession>A0A1D3D2R0</accession>
<dbReference type="VEuPathDB" id="ToxoDB:cyc_04510"/>
<gene>
    <name evidence="8" type="ORF">cyc_04510</name>
</gene>
<dbReference type="GO" id="GO:0034399">
    <property type="term" value="C:nuclear periphery"/>
    <property type="evidence" value="ECO:0007669"/>
    <property type="project" value="TreeGrafter"/>
</dbReference>
<dbReference type="GO" id="GO:0005637">
    <property type="term" value="C:nuclear inner membrane"/>
    <property type="evidence" value="ECO:0007669"/>
    <property type="project" value="InterPro"/>
</dbReference>
<keyword evidence="5" id="KW-0539">Nucleus</keyword>
<evidence type="ECO:0000256" key="2">
    <source>
        <dbReference type="ARBA" id="ARBA00022692"/>
    </source>
</evidence>
<evidence type="ECO:0000256" key="4">
    <source>
        <dbReference type="ARBA" id="ARBA00023136"/>
    </source>
</evidence>
<sequence length="428" mass="47774">MQSRSKGSEKRKPLARQKAAIWPLLLQTAVIAAVFLSYRIDELRPHEGMAYSFHAALEDQTDDLFYCSATNAKKENSRQEEECIPCPANADCVDGKMACNTGYRLHTDASQEPQILAAATCVEDLASKAKAAEVLHLITELLRERQGRHECGLPLDPLCSPSDHGGRKPWSDSIKAMCFSPGLTRWQMHFHPDIASSIANEAVYHWLFNHLLTPESAAEFDIEAPLTIYASEIGNFTLSEYCLECFPVAPGISTEDIYKLLASQLASKGTLTRLILKKKLTLGRVDEACHDLLYSPNTRVHAYQLHEANHWWAEEQAPPLNPHKRDTANGNSNSKLATTCPAFESVQHPPTTSTHSFGAATVHQWNRVSPQPREHGNTIGHPWQRMDYQVSGLAYADRLPQVTNLVLYDMLNPFVKQLQDDFCAVSSI</sequence>
<dbReference type="InParanoid" id="A0A1D3D2R0"/>
<dbReference type="VEuPathDB" id="ToxoDB:LOC34621036"/>
<dbReference type="Proteomes" id="UP000095192">
    <property type="component" value="Unassembled WGS sequence"/>
</dbReference>
<feature type="transmembrane region" description="Helical" evidence="6">
    <location>
        <begin position="20"/>
        <end position="38"/>
    </location>
</feature>
<proteinExistence type="predicted"/>
<keyword evidence="3 6" id="KW-1133">Transmembrane helix</keyword>
<evidence type="ECO:0000256" key="5">
    <source>
        <dbReference type="ARBA" id="ARBA00023242"/>
    </source>
</evidence>
<dbReference type="PANTHER" id="PTHR47808">
    <property type="entry name" value="INNER NUCLEAR MEMBRANE PROTEIN HEH2-RELATED"/>
    <property type="match status" value="1"/>
</dbReference>
<evidence type="ECO:0000256" key="3">
    <source>
        <dbReference type="ARBA" id="ARBA00022989"/>
    </source>
</evidence>
<comment type="caution">
    <text evidence="8">The sequence shown here is derived from an EMBL/GenBank/DDBJ whole genome shotgun (WGS) entry which is preliminary data.</text>
</comment>
<dbReference type="AlphaFoldDB" id="A0A1D3D2R0"/>
<protein>
    <recommendedName>
        <fullName evidence="7">Man1/Src1-like C-terminal domain-containing protein</fullName>
    </recommendedName>
</protein>
<reference evidence="8 9" key="1">
    <citation type="journal article" date="2016" name="BMC Genomics">
        <title>Comparative genomics reveals Cyclospora cayetanensis possesses coccidia-like metabolism and invasion components but unique surface antigens.</title>
        <authorList>
            <person name="Liu S."/>
            <person name="Wang L."/>
            <person name="Zheng H."/>
            <person name="Xu Z."/>
            <person name="Roellig D.M."/>
            <person name="Li N."/>
            <person name="Frace M.A."/>
            <person name="Tang K."/>
            <person name="Arrowood M.J."/>
            <person name="Moss D.M."/>
            <person name="Zhang L."/>
            <person name="Feng Y."/>
            <person name="Xiao L."/>
        </authorList>
    </citation>
    <scope>NUCLEOTIDE SEQUENCE [LARGE SCALE GENOMIC DNA]</scope>
    <source>
        <strain evidence="8 9">CHN_HEN01</strain>
    </source>
</reference>
<feature type="domain" description="Man1/Src1-like C-terminal" evidence="7">
    <location>
        <begin position="76"/>
        <end position="152"/>
    </location>
</feature>
<comment type="subcellular location">
    <subcellularLocation>
        <location evidence="1">Nucleus membrane</location>
    </subcellularLocation>
</comment>
<keyword evidence="2 6" id="KW-0812">Transmembrane</keyword>
<evidence type="ECO:0000256" key="6">
    <source>
        <dbReference type="SAM" id="Phobius"/>
    </source>
</evidence>